<keyword evidence="1" id="KW-0812">Transmembrane</keyword>
<keyword evidence="1" id="KW-0472">Membrane</keyword>
<name>A0A1F6XKV1_9BACT</name>
<feature type="transmembrane region" description="Helical" evidence="1">
    <location>
        <begin position="37"/>
        <end position="54"/>
    </location>
</feature>
<reference evidence="2 3" key="1">
    <citation type="journal article" date="2016" name="Nat. Commun.">
        <title>Thousands of microbial genomes shed light on interconnected biogeochemical processes in an aquifer system.</title>
        <authorList>
            <person name="Anantharaman K."/>
            <person name="Brown C.T."/>
            <person name="Hug L.A."/>
            <person name="Sharon I."/>
            <person name="Castelle C.J."/>
            <person name="Probst A.J."/>
            <person name="Thomas B.C."/>
            <person name="Singh A."/>
            <person name="Wilkins M.J."/>
            <person name="Karaoz U."/>
            <person name="Brodie E.L."/>
            <person name="Williams K.H."/>
            <person name="Hubbard S.S."/>
            <person name="Banfield J.F."/>
        </authorList>
    </citation>
    <scope>NUCLEOTIDE SEQUENCE [LARGE SCALE GENOMIC DNA]</scope>
</reference>
<organism evidence="2 3">
    <name type="scientific">Candidatus Nomurabacteria bacterium RIFCSPLOWO2_01_FULL_40_18</name>
    <dbReference type="NCBI Taxonomy" id="1801773"/>
    <lineage>
        <taxon>Bacteria</taxon>
        <taxon>Candidatus Nomuraibacteriota</taxon>
    </lineage>
</organism>
<dbReference type="Proteomes" id="UP000176629">
    <property type="component" value="Unassembled WGS sequence"/>
</dbReference>
<accession>A0A1F6XKV1</accession>
<sequence length="114" mass="13270">MDFRIHSGIERFCFNLFPTFKSCLKRKSTKSLLDIEIFNALVFLILYTFGFILKSFRRSFITNSEYILSVSQFRVIFTCLFVMPPSPIKIPQSSASSILFFGILIDFLLKISLF</sequence>
<protein>
    <submittedName>
        <fullName evidence="2">Uncharacterized protein</fullName>
    </submittedName>
</protein>
<dbReference type="AlphaFoldDB" id="A0A1F6XKV1"/>
<dbReference type="EMBL" id="MFUX01000013">
    <property type="protein sequence ID" value="OGI94682.1"/>
    <property type="molecule type" value="Genomic_DNA"/>
</dbReference>
<evidence type="ECO:0000313" key="3">
    <source>
        <dbReference type="Proteomes" id="UP000176629"/>
    </source>
</evidence>
<keyword evidence="1" id="KW-1133">Transmembrane helix</keyword>
<evidence type="ECO:0000256" key="1">
    <source>
        <dbReference type="SAM" id="Phobius"/>
    </source>
</evidence>
<evidence type="ECO:0000313" key="2">
    <source>
        <dbReference type="EMBL" id="OGI94682.1"/>
    </source>
</evidence>
<gene>
    <name evidence="2" type="ORF">A3A03_00115</name>
</gene>
<proteinExistence type="predicted"/>
<comment type="caution">
    <text evidence="2">The sequence shown here is derived from an EMBL/GenBank/DDBJ whole genome shotgun (WGS) entry which is preliminary data.</text>
</comment>